<evidence type="ECO:0000256" key="5">
    <source>
        <dbReference type="ARBA" id="ARBA00023136"/>
    </source>
</evidence>
<evidence type="ECO:0000256" key="2">
    <source>
        <dbReference type="ARBA" id="ARBA00022475"/>
    </source>
</evidence>
<feature type="transmembrane region" description="Helical" evidence="8">
    <location>
        <begin position="48"/>
        <end position="70"/>
    </location>
</feature>
<feature type="coiled-coil region" evidence="7">
    <location>
        <begin position="458"/>
        <end position="529"/>
    </location>
</feature>
<reference evidence="12" key="1">
    <citation type="submission" date="2017-03" db="EMBL/GenBank/DDBJ databases">
        <title>Draft genome sequence of Moraxella equi CCUG 4950T type strain.</title>
        <authorList>
            <person name="Salva-Serra F."/>
            <person name="Engstrom-Jakobsson H."/>
            <person name="Thorell K."/>
            <person name="Jaen-Luchoro D."/>
            <person name="Gonzales-Siles L."/>
            <person name="Karlsson R."/>
            <person name="Yazdan S."/>
            <person name="Boulund F."/>
            <person name="Johnning A."/>
            <person name="Engstrand L."/>
            <person name="Kristiansson E."/>
            <person name="Moore E."/>
        </authorList>
    </citation>
    <scope>NUCLEOTIDE SEQUENCE [LARGE SCALE GENOMIC DNA]</scope>
    <source>
        <strain evidence="12">CCUG 4441</strain>
    </source>
</reference>
<dbReference type="EMBL" id="UGQC01000001">
    <property type="protein sequence ID" value="STY99168.1"/>
    <property type="molecule type" value="Genomic_DNA"/>
</dbReference>
<organism evidence="10 12">
    <name type="scientific">Moraxella lacunata</name>
    <dbReference type="NCBI Taxonomy" id="477"/>
    <lineage>
        <taxon>Bacteria</taxon>
        <taxon>Pseudomonadati</taxon>
        <taxon>Pseudomonadota</taxon>
        <taxon>Gammaproteobacteria</taxon>
        <taxon>Moraxellales</taxon>
        <taxon>Moraxellaceae</taxon>
        <taxon>Moraxella</taxon>
    </lineage>
</organism>
<keyword evidence="6" id="KW-0813">Transport</keyword>
<evidence type="ECO:0000256" key="8">
    <source>
        <dbReference type="SAM" id="Phobius"/>
    </source>
</evidence>
<dbReference type="EMBL" id="MXAN01000044">
    <property type="protein sequence ID" value="OPH36833.1"/>
    <property type="molecule type" value="Genomic_DNA"/>
</dbReference>
<keyword evidence="6" id="KW-0653">Protein transport</keyword>
<evidence type="ECO:0000313" key="12">
    <source>
        <dbReference type="Proteomes" id="UP000191025"/>
    </source>
</evidence>
<dbReference type="Gene3D" id="1.20.120.20">
    <property type="entry name" value="Apolipoprotein"/>
    <property type="match status" value="1"/>
</dbReference>
<comment type="subcellular location">
    <subcellularLocation>
        <location evidence="1">Cell membrane</location>
        <topology evidence="1">Multi-pass membrane protein</topology>
    </subcellularLocation>
    <subcellularLocation>
        <location evidence="6">Membrane</location>
        <topology evidence="6">Multi-pass membrane protein</topology>
    </subcellularLocation>
</comment>
<dbReference type="GO" id="GO:0015031">
    <property type="term" value="P:protein transport"/>
    <property type="evidence" value="ECO:0007669"/>
    <property type="project" value="UniProtKB-KW"/>
</dbReference>
<sequence>MDFSIFNMAMEHNLPISIVMMASAVIFFIVFIYALSYYNARSASILKFAPSIMTALGLFGTFAGLTLALSELDISNTETVTKFVSELKPVFSFSILGIGSSIFFMVANFYISALNNYRIQDRKLKNQENIEERQEIIDEYNNQTITHLNQHSHFLNQAVNEIKNQNSLFVKNERSVAQLLEIIATDNRKQTNLLDNQANTFGALHTSISQMTGAIANMETGYDMDKLGDVIAVKMSDLLLEPLNDIKTALENNNNDTIRTLLQDLKTEVLTPIKDEIQRTTTSTNRVVSAVQESQQTNKQLIAKLGEVTGQMTTFVTQTDTLVQAMKTSVSDMQGIQQSQATTLNQFNIDLQTNLDKIQPAIEGGMETATKSMTQAIEKTTDKMNDAMQGVITDISDNVVGELSRILTNFNDNMDSHLNRMNTELEETGKRASGLINDSAKALETTMGEIDGTLQGLSEQLQQELKAFREQYDTSLTDFFDKQNEQLEKTLGVQSKALQDTADQLKGQFEKMETAQKDLNKQMNDLIERANSIYNPLLNQMTTIATNLNGGNQQIIRELRQTAEYNEKINNALKELGETMPQEFAKAFGSLNDAYVKKFTEGNEALHKTMQEMITSAAVLLNVANSKHHHE</sequence>
<dbReference type="SUPFAM" id="SSF58113">
    <property type="entry name" value="Apolipoprotein A-I"/>
    <property type="match status" value="1"/>
</dbReference>
<feature type="transmembrane region" description="Helical" evidence="8">
    <location>
        <begin position="16"/>
        <end position="36"/>
    </location>
</feature>
<dbReference type="Pfam" id="PF01618">
    <property type="entry name" value="MotA_ExbB"/>
    <property type="match status" value="1"/>
</dbReference>
<evidence type="ECO:0000256" key="7">
    <source>
        <dbReference type="SAM" id="Coils"/>
    </source>
</evidence>
<comment type="similarity">
    <text evidence="6">Belongs to the exbB/tolQ family.</text>
</comment>
<keyword evidence="13" id="KW-1185">Reference proteome</keyword>
<evidence type="ECO:0000313" key="11">
    <source>
        <dbReference type="EMBL" id="STY99168.1"/>
    </source>
</evidence>
<evidence type="ECO:0000313" key="10">
    <source>
        <dbReference type="EMBL" id="OPH36833.1"/>
    </source>
</evidence>
<evidence type="ECO:0000313" key="13">
    <source>
        <dbReference type="Proteomes" id="UP000254107"/>
    </source>
</evidence>
<dbReference type="AlphaFoldDB" id="A0A1V4GW44"/>
<evidence type="ECO:0000256" key="3">
    <source>
        <dbReference type="ARBA" id="ARBA00022692"/>
    </source>
</evidence>
<keyword evidence="7" id="KW-0175">Coiled coil</keyword>
<gene>
    <name evidence="10" type="ORF">B5J94_06560</name>
    <name evidence="11" type="ORF">NCTC7911_00541</name>
</gene>
<keyword evidence="2" id="KW-1003">Cell membrane</keyword>
<evidence type="ECO:0000256" key="4">
    <source>
        <dbReference type="ARBA" id="ARBA00022989"/>
    </source>
</evidence>
<evidence type="ECO:0000256" key="1">
    <source>
        <dbReference type="ARBA" id="ARBA00004651"/>
    </source>
</evidence>
<keyword evidence="11" id="KW-0449">Lipoprotein</keyword>
<evidence type="ECO:0000256" key="6">
    <source>
        <dbReference type="RuleBase" id="RU004057"/>
    </source>
</evidence>
<dbReference type="RefSeq" id="WP_062499717.1">
    <property type="nucleotide sequence ID" value="NZ_MXAN01000044.1"/>
</dbReference>
<feature type="domain" description="MotA/TolQ/ExbB proton channel" evidence="9">
    <location>
        <begin position="41"/>
        <end position="120"/>
    </location>
</feature>
<reference evidence="10" key="2">
    <citation type="submission" date="2017-03" db="EMBL/GenBank/DDBJ databases">
        <authorList>
            <person name="Afonso C.L."/>
            <person name="Miller P.J."/>
            <person name="Scott M.A."/>
            <person name="Spackman E."/>
            <person name="Goraichik I."/>
            <person name="Dimitrov K.M."/>
            <person name="Suarez D.L."/>
            <person name="Swayne D.E."/>
        </authorList>
    </citation>
    <scope>NUCLEOTIDE SEQUENCE</scope>
    <source>
        <strain evidence="10">CCUG 4441</strain>
    </source>
</reference>
<keyword evidence="3 8" id="KW-0812">Transmembrane</keyword>
<keyword evidence="4 8" id="KW-1133">Transmembrane helix</keyword>
<dbReference type="Proteomes" id="UP000191025">
    <property type="component" value="Unassembled WGS sequence"/>
</dbReference>
<accession>A0A1V4GW44</accession>
<protein>
    <submittedName>
        <fullName evidence="11">Apolipoprotein A1/A4/E domain</fullName>
    </submittedName>
</protein>
<dbReference type="GO" id="GO:0005886">
    <property type="term" value="C:plasma membrane"/>
    <property type="evidence" value="ECO:0007669"/>
    <property type="project" value="UniProtKB-SubCell"/>
</dbReference>
<dbReference type="InterPro" id="IPR002898">
    <property type="entry name" value="MotA_ExbB_proton_chnl"/>
</dbReference>
<dbReference type="GeneID" id="302269201"/>
<evidence type="ECO:0000259" key="9">
    <source>
        <dbReference type="Pfam" id="PF01618"/>
    </source>
</evidence>
<name>A0A1V4GW44_MORLA</name>
<reference evidence="11 13" key="3">
    <citation type="submission" date="2018-06" db="EMBL/GenBank/DDBJ databases">
        <authorList>
            <consortium name="Pathogen Informatics"/>
            <person name="Doyle S."/>
        </authorList>
    </citation>
    <scope>NUCLEOTIDE SEQUENCE [LARGE SCALE GENOMIC DNA]</scope>
    <source>
        <strain evidence="11 13">NCTC7911</strain>
    </source>
</reference>
<proteinExistence type="inferred from homology"/>
<dbReference type="Proteomes" id="UP000254107">
    <property type="component" value="Unassembled WGS sequence"/>
</dbReference>
<keyword evidence="5 8" id="KW-0472">Membrane</keyword>
<feature type="transmembrane region" description="Helical" evidence="8">
    <location>
        <begin position="90"/>
        <end position="113"/>
    </location>
</feature>